<feature type="transmembrane region" description="Helical" evidence="8">
    <location>
        <begin position="373"/>
        <end position="392"/>
    </location>
</feature>
<evidence type="ECO:0000256" key="5">
    <source>
        <dbReference type="ARBA" id="ARBA00022692"/>
    </source>
</evidence>
<dbReference type="PANTHER" id="PTHR33908:SF3">
    <property type="entry name" value="UNDECAPRENYL PHOSPHATE-ALPHA-4-AMINO-4-DEOXY-L-ARABINOSE ARABINOSYL TRANSFERASE"/>
    <property type="match status" value="1"/>
</dbReference>
<evidence type="ECO:0000313" key="10">
    <source>
        <dbReference type="EMBL" id="TDT67886.1"/>
    </source>
</evidence>
<feature type="transmembrane region" description="Helical" evidence="8">
    <location>
        <begin position="85"/>
        <end position="106"/>
    </location>
</feature>
<protein>
    <submittedName>
        <fullName evidence="10">4-amino-4-deoxy-L-arabinose transferase-like glycosyltransferase</fullName>
    </submittedName>
</protein>
<proteinExistence type="predicted"/>
<dbReference type="Proteomes" id="UP000294678">
    <property type="component" value="Unassembled WGS sequence"/>
</dbReference>
<dbReference type="EMBL" id="SOBG01000009">
    <property type="protein sequence ID" value="TDT67886.1"/>
    <property type="molecule type" value="Genomic_DNA"/>
</dbReference>
<feature type="transmembrane region" description="Helical" evidence="8">
    <location>
        <begin position="313"/>
        <end position="334"/>
    </location>
</feature>
<reference evidence="10 11" key="1">
    <citation type="submission" date="2019-03" db="EMBL/GenBank/DDBJ databases">
        <title>Genomic Encyclopedia of Type Strains, Phase IV (KMG-IV): sequencing the most valuable type-strain genomes for metagenomic binning, comparative biology and taxonomic classification.</title>
        <authorList>
            <person name="Goeker M."/>
        </authorList>
    </citation>
    <scope>NUCLEOTIDE SEQUENCE [LARGE SCALE GENOMIC DNA]</scope>
    <source>
        <strain evidence="10 11">DSM 100055</strain>
    </source>
</reference>
<feature type="transmembrane region" description="Helical" evidence="8">
    <location>
        <begin position="113"/>
        <end position="129"/>
    </location>
</feature>
<organism evidence="10 11">
    <name type="scientific">Hypnocyclicus thermotrophus</name>
    <dbReference type="NCBI Taxonomy" id="1627895"/>
    <lineage>
        <taxon>Bacteria</taxon>
        <taxon>Fusobacteriati</taxon>
        <taxon>Fusobacteriota</taxon>
        <taxon>Fusobacteriia</taxon>
        <taxon>Fusobacteriales</taxon>
        <taxon>Fusobacteriaceae</taxon>
        <taxon>Hypnocyclicus</taxon>
    </lineage>
</organism>
<feature type="transmembrane region" description="Helical" evidence="8">
    <location>
        <begin position="181"/>
        <end position="199"/>
    </location>
</feature>
<dbReference type="Pfam" id="PF02366">
    <property type="entry name" value="PMT"/>
    <property type="match status" value="1"/>
</dbReference>
<dbReference type="GO" id="GO:0006493">
    <property type="term" value="P:protein O-linked glycosylation"/>
    <property type="evidence" value="ECO:0007669"/>
    <property type="project" value="InterPro"/>
</dbReference>
<dbReference type="InterPro" id="IPR050297">
    <property type="entry name" value="LipidA_mod_glycosyltrf_83"/>
</dbReference>
<evidence type="ECO:0000256" key="4">
    <source>
        <dbReference type="ARBA" id="ARBA00022679"/>
    </source>
</evidence>
<keyword evidence="6 8" id="KW-1133">Transmembrane helix</keyword>
<dbReference type="GO" id="GO:0000030">
    <property type="term" value="F:mannosyltransferase activity"/>
    <property type="evidence" value="ECO:0007669"/>
    <property type="project" value="InterPro"/>
</dbReference>
<feature type="transmembrane region" description="Helical" evidence="8">
    <location>
        <begin position="208"/>
        <end position="228"/>
    </location>
</feature>
<dbReference type="AlphaFoldDB" id="A0AA46DX68"/>
<dbReference type="GO" id="GO:0010041">
    <property type="term" value="P:response to iron(III) ion"/>
    <property type="evidence" value="ECO:0007669"/>
    <property type="project" value="TreeGrafter"/>
</dbReference>
<dbReference type="RefSeq" id="WP_166667401.1">
    <property type="nucleotide sequence ID" value="NZ_SOBG01000009.1"/>
</dbReference>
<feature type="transmembrane region" description="Helical" evidence="8">
    <location>
        <begin position="159"/>
        <end position="175"/>
    </location>
</feature>
<keyword evidence="5 8" id="KW-0812">Transmembrane</keyword>
<keyword evidence="4 10" id="KW-0808">Transferase</keyword>
<dbReference type="InterPro" id="IPR003342">
    <property type="entry name" value="ArnT-like_N"/>
</dbReference>
<keyword evidence="2" id="KW-1003">Cell membrane</keyword>
<keyword evidence="11" id="KW-1185">Reference proteome</keyword>
<evidence type="ECO:0000256" key="6">
    <source>
        <dbReference type="ARBA" id="ARBA00022989"/>
    </source>
</evidence>
<evidence type="ECO:0000256" key="3">
    <source>
        <dbReference type="ARBA" id="ARBA00022676"/>
    </source>
</evidence>
<dbReference type="GO" id="GO:0016763">
    <property type="term" value="F:pentosyltransferase activity"/>
    <property type="evidence" value="ECO:0007669"/>
    <property type="project" value="TreeGrafter"/>
</dbReference>
<sequence length="530" mass="62876">MFNISYKKMFLFMFFISLFSFLPNINIEDADIMEARNFTTAREILSENNWLIPTMNGEIRITKPPLPTWITTLGFLGNHKENLGLLRIPTVFTTIFMIFLFFYFVLTLTQNKDLSFISSIVLATSFLIFKMGRTASWDIYTNVFIVGCLFYLLKSIEHIKYSFIAGIFLGFSIMSKGPVSLYAVFLPFIISYTIIYNINFKKINYKKIIIFIITSLIIGGSWYFYIFFLHTDITLKVAQVESTAWLTKHTQPFWYYFHFPIFSGIWFVLGIGALFKKNMEKFVVDIKTYRFSLLWMLISFVLLSILPEKKERYLIPVVIPMALLIGQFIYSAFLNINKNSKFINNILKIHSTIIIIFSIYIPILLFTKNYYNLNIFYIIFLTICYIIFIILFLKNFKQLDIKKLFIYTLVFMLFSNIFFAPFYLKNIMFKHNRKYQALRDVKKTDYLDNIKIYSFHQPGIRNVWNIGHKIKMINKSELDNLKFPLCIIYYDYEKDEVENLLSSYIILDKKTFYFSNTSNTELNLVKIIKK</sequence>
<feature type="transmembrane region" description="Helical" evidence="8">
    <location>
        <begin position="287"/>
        <end position="307"/>
    </location>
</feature>
<evidence type="ECO:0000259" key="9">
    <source>
        <dbReference type="Pfam" id="PF02366"/>
    </source>
</evidence>
<dbReference type="PANTHER" id="PTHR33908">
    <property type="entry name" value="MANNOSYLTRANSFERASE YKCB-RELATED"/>
    <property type="match status" value="1"/>
</dbReference>
<evidence type="ECO:0000313" key="11">
    <source>
        <dbReference type="Proteomes" id="UP000294678"/>
    </source>
</evidence>
<keyword evidence="7 8" id="KW-0472">Membrane</keyword>
<name>A0AA46DX68_9FUSO</name>
<accession>A0AA46DX68</accession>
<dbReference type="GO" id="GO:0005886">
    <property type="term" value="C:plasma membrane"/>
    <property type="evidence" value="ECO:0007669"/>
    <property type="project" value="UniProtKB-SubCell"/>
</dbReference>
<gene>
    <name evidence="10" type="ORF">EV215_1891</name>
</gene>
<evidence type="ECO:0000256" key="1">
    <source>
        <dbReference type="ARBA" id="ARBA00004651"/>
    </source>
</evidence>
<evidence type="ECO:0000256" key="2">
    <source>
        <dbReference type="ARBA" id="ARBA00022475"/>
    </source>
</evidence>
<comment type="caution">
    <text evidence="10">The sequence shown here is derived from an EMBL/GenBank/DDBJ whole genome shotgun (WGS) entry which is preliminary data.</text>
</comment>
<evidence type="ECO:0000256" key="8">
    <source>
        <dbReference type="SAM" id="Phobius"/>
    </source>
</evidence>
<dbReference type="GO" id="GO:0009103">
    <property type="term" value="P:lipopolysaccharide biosynthetic process"/>
    <property type="evidence" value="ECO:0007669"/>
    <property type="project" value="UniProtKB-ARBA"/>
</dbReference>
<feature type="domain" description="ArnT-like N-terminal" evidence="9">
    <location>
        <begin position="42"/>
        <end position="232"/>
    </location>
</feature>
<feature type="transmembrane region" description="Helical" evidence="8">
    <location>
        <begin position="253"/>
        <end position="275"/>
    </location>
</feature>
<evidence type="ECO:0000256" key="7">
    <source>
        <dbReference type="ARBA" id="ARBA00023136"/>
    </source>
</evidence>
<comment type="subcellular location">
    <subcellularLocation>
        <location evidence="1">Cell membrane</location>
        <topology evidence="1">Multi-pass membrane protein</topology>
    </subcellularLocation>
</comment>
<feature type="transmembrane region" description="Helical" evidence="8">
    <location>
        <begin position="346"/>
        <end position="367"/>
    </location>
</feature>
<feature type="transmembrane region" description="Helical" evidence="8">
    <location>
        <begin position="404"/>
        <end position="424"/>
    </location>
</feature>
<keyword evidence="3" id="KW-0328">Glycosyltransferase</keyword>